<sequence>MATPAMPEADSIPQAAIQLVKRLNDPGFSSVVPEISRQLQSLQHSQHAWEVADAMLADDDASVRFYGALTFQVKLNKDGKSLSSDEAHALRVRLVSWFIQSLQRSEGRLVLDKLCSTLATYFIQTPVPWGNALAQLICSLYEERVVSDEEASSHQASLAQVISQLPDSKLYPALRFCNILSEDVATKDHLSPQHRHLEGLMKGDVPNAAVLMHRGLSTTNSDIQSETLQTLTNWTGYAQAHWPRDVEGLLHLQKLTNFAMQYLTLGDQDLRDKATEVFTQILEYHLKFLLRDQLDALCNMICNNLGPHCISSIRNEEADPSVISSAKLMTAFGKATVQRLVEAPSDNTTQQLLDLFQQALQGPGYPGDDDECTVSITEFWNDYAEYVVDALEESSSYSDLPWLETSKDRLMRATESYLPKLCSPPTEVFRNWDEDTQESWSSFREDVWDFLQRVVVVPGTDLLAQLVNYALHSLQSKQYLDLEAAIYSLNAVADSVPISDDRSKRMIATLMESSLFAEMADPSLPISIRTKRTVMRLLESYSTFIQSNAQILPSVLTFLLSTMQTAPVSQMKLADAAAKSLKSLCSSCRRSLTAHLGELLQQSPQATSGPSANAYQKEKVMTALACIIQALPNEEAKGQALSLLLEMVERDLNNAVDYINRGAIEDGELAGTSALQYLAGIGEGMQDSGEHTVVDVEEEEDIQWDGKAQQDAYNFWNGEVGQAIQQRILNCFNIVDHLHNQGDAIDAACSVLRTGLTETVPGPFVFPPAVIAGFISKARLNTPRVEAMLITACAFVSAKSRSGVQRPVTEVYKIYEAMVTVTRELDQPGNDPGLAEICIDLMERLIPRYVDVLLAPADEEVAGIFNFVLRCVVGEAPMLKRRAATFLTSFIDLTGPKAPKDLPPSRIAPSAIMAEIGPLLAAALMNEIGGNAQRSELDSICKPLRSFIFTQPAAKRHLEQALISPHFPSQKVIDADKRVFLQKVTMLRGGRQTNVVVKEFWAVCKGTVSSFE</sequence>
<gene>
    <name evidence="1" type="primary">PDR6</name>
    <name evidence="1" type="ORF">M8818_002491</name>
</gene>
<reference evidence="1" key="1">
    <citation type="submission" date="2024-02" db="EMBL/GenBank/DDBJ databases">
        <title>Metagenome Assembled Genome of Zalaria obscura JY119.</title>
        <authorList>
            <person name="Vighnesh L."/>
            <person name="Jagadeeshwari U."/>
            <person name="Venkata Ramana C."/>
            <person name="Sasikala C."/>
        </authorList>
    </citation>
    <scope>NUCLEOTIDE SEQUENCE</scope>
    <source>
        <strain evidence="1">JY119</strain>
    </source>
</reference>
<evidence type="ECO:0000313" key="2">
    <source>
        <dbReference type="Proteomes" id="UP001320706"/>
    </source>
</evidence>
<dbReference type="EMBL" id="JAMKPW020000011">
    <property type="protein sequence ID" value="KAK8213193.1"/>
    <property type="molecule type" value="Genomic_DNA"/>
</dbReference>
<keyword evidence="2" id="KW-1185">Reference proteome</keyword>
<protein>
    <submittedName>
        <fullName evidence="1">Member of the karyopherin-beta</fullName>
    </submittedName>
</protein>
<accession>A0ACC3SGF5</accession>
<proteinExistence type="predicted"/>
<organism evidence="1 2">
    <name type="scientific">Zalaria obscura</name>
    <dbReference type="NCBI Taxonomy" id="2024903"/>
    <lineage>
        <taxon>Eukaryota</taxon>
        <taxon>Fungi</taxon>
        <taxon>Dikarya</taxon>
        <taxon>Ascomycota</taxon>
        <taxon>Pezizomycotina</taxon>
        <taxon>Dothideomycetes</taxon>
        <taxon>Dothideomycetidae</taxon>
        <taxon>Dothideales</taxon>
        <taxon>Zalariaceae</taxon>
        <taxon>Zalaria</taxon>
    </lineage>
</organism>
<comment type="caution">
    <text evidence="1">The sequence shown here is derived from an EMBL/GenBank/DDBJ whole genome shotgun (WGS) entry which is preliminary data.</text>
</comment>
<evidence type="ECO:0000313" key="1">
    <source>
        <dbReference type="EMBL" id="KAK8213193.1"/>
    </source>
</evidence>
<dbReference type="Proteomes" id="UP001320706">
    <property type="component" value="Unassembled WGS sequence"/>
</dbReference>
<name>A0ACC3SGF5_9PEZI</name>